<reference evidence="3" key="2">
    <citation type="submission" date="2021-09" db="EMBL/GenBank/DDBJ databases">
        <authorList>
            <person name="Jia N."/>
            <person name="Wang J."/>
            <person name="Shi W."/>
            <person name="Du L."/>
            <person name="Sun Y."/>
            <person name="Zhan W."/>
            <person name="Jiang J."/>
            <person name="Wang Q."/>
            <person name="Zhang B."/>
            <person name="Ji P."/>
            <person name="Sakyi L.B."/>
            <person name="Cui X."/>
            <person name="Yuan T."/>
            <person name="Jiang B."/>
            <person name="Yang W."/>
            <person name="Lam T.T.-Y."/>
            <person name="Chang Q."/>
            <person name="Ding S."/>
            <person name="Wang X."/>
            <person name="Zhu J."/>
            <person name="Ruan X."/>
            <person name="Zhao L."/>
            <person name="Wei J."/>
            <person name="Que T."/>
            <person name="Du C."/>
            <person name="Cheng J."/>
            <person name="Dai P."/>
            <person name="Han X."/>
            <person name="Huang E."/>
            <person name="Gao Y."/>
            <person name="Liu J."/>
            <person name="Shao H."/>
            <person name="Ye R."/>
            <person name="Li L."/>
            <person name="Wei W."/>
            <person name="Wang X."/>
            <person name="Wang C."/>
            <person name="Huo Q."/>
            <person name="Li W."/>
            <person name="Guo W."/>
            <person name="Chen H."/>
            <person name="Chen S."/>
            <person name="Zhou L."/>
            <person name="Zhou L."/>
            <person name="Ni X."/>
            <person name="Tian J."/>
            <person name="Zhou Y."/>
            <person name="Sheng Y."/>
            <person name="Liu T."/>
            <person name="Pan Y."/>
            <person name="Xia L."/>
            <person name="Li J."/>
            <person name="Zhao F."/>
            <person name="Cao W."/>
        </authorList>
    </citation>
    <scope>NUCLEOTIDE SEQUENCE</scope>
    <source>
        <strain evidence="3">Rsan-2018</strain>
        <tissue evidence="3">Larvae</tissue>
    </source>
</reference>
<protein>
    <recommendedName>
        <fullName evidence="2">Nose resistant-to-fluoxetine protein N-terminal domain-containing protein</fullName>
    </recommendedName>
</protein>
<dbReference type="VEuPathDB" id="VectorBase:RSAN_026670"/>
<gene>
    <name evidence="3" type="ORF">HPB52_010343</name>
</gene>
<keyword evidence="1" id="KW-1133">Transmembrane helix</keyword>
<evidence type="ECO:0000259" key="2">
    <source>
        <dbReference type="SMART" id="SM00703"/>
    </source>
</evidence>
<sequence>MFTTAESAESAEEKAVEETVLTRVMTTTSASTKPMISEWSEAITAEGKVATNSTRHYTTPSLTDIMPTEFTGALNTSWLTTPATKRAPKRSKFLDDIRTMIKQLMSTTGSELTRKLLEADISTDCTFGLLQFMRAIQDLEPWAMRLIDATAKYPTGFLQGTLSDLGAYDECIETVVRDEYGGTKLRGQYCDVHVSVGDDNKSFDNLLPALLYTHRKVGNFMSLILDGPLPGLRLGVCFIDACNEQDLANIGRTLGGTSVKITVKDCVTNEYEGVDNVQACIIGYLLYCVLNKQNRNRVMVAGIALFRRFLRGTIPMFFMFMCMYLLPLIASGPNSKEFYDRFYAEIRLHWSDLVLHIRNWRLVDYELSTMPHLWYLSADFQLFVVSVAVIQTFGRDTLDTVRYYYHLPFYHAVCFFSGCVTFTFVEQYGKVNISKVSDCFLVLVWSYLLSYIQCVACELPAVHLEKLVFVRQPRKAGGTMEEPQKQHEAVGKDTENIPVVSVHERM</sequence>
<name>A0A9D4YN07_RHISA</name>
<evidence type="ECO:0000313" key="3">
    <source>
        <dbReference type="EMBL" id="KAH7983233.1"/>
    </source>
</evidence>
<dbReference type="Pfam" id="PF20146">
    <property type="entry name" value="NRF"/>
    <property type="match status" value="1"/>
</dbReference>
<dbReference type="PANTHER" id="PTHR11161:SF0">
    <property type="entry name" value="O-ACYLTRANSFERASE LIKE PROTEIN"/>
    <property type="match status" value="1"/>
</dbReference>
<evidence type="ECO:0000313" key="4">
    <source>
        <dbReference type="Proteomes" id="UP000821837"/>
    </source>
</evidence>
<dbReference type="VEuPathDB" id="VectorBase:RSAN_044433"/>
<comment type="caution">
    <text evidence="3">The sequence shown here is derived from an EMBL/GenBank/DDBJ whole genome shotgun (WGS) entry which is preliminary data.</text>
</comment>
<dbReference type="VEuPathDB" id="VectorBase:RSAN_049253"/>
<feature type="transmembrane region" description="Helical" evidence="1">
    <location>
        <begin position="444"/>
        <end position="464"/>
    </location>
</feature>
<evidence type="ECO:0000256" key="1">
    <source>
        <dbReference type="SAM" id="Phobius"/>
    </source>
</evidence>
<feature type="domain" description="Nose resistant-to-fluoxetine protein N-terminal" evidence="2">
    <location>
        <begin position="122"/>
        <end position="268"/>
    </location>
</feature>
<dbReference type="InterPro" id="IPR006621">
    <property type="entry name" value="Nose-resist-to-fluoxetine_N"/>
</dbReference>
<keyword evidence="1" id="KW-0472">Membrane</keyword>
<keyword evidence="4" id="KW-1185">Reference proteome</keyword>
<feature type="transmembrane region" description="Helical" evidence="1">
    <location>
        <begin position="372"/>
        <end position="391"/>
    </location>
</feature>
<feature type="transmembrane region" description="Helical" evidence="1">
    <location>
        <begin position="309"/>
        <end position="330"/>
    </location>
</feature>
<reference evidence="3" key="1">
    <citation type="journal article" date="2020" name="Cell">
        <title>Large-Scale Comparative Analyses of Tick Genomes Elucidate Their Genetic Diversity and Vector Capacities.</title>
        <authorList>
            <consortium name="Tick Genome and Microbiome Consortium (TIGMIC)"/>
            <person name="Jia N."/>
            <person name="Wang J."/>
            <person name="Shi W."/>
            <person name="Du L."/>
            <person name="Sun Y."/>
            <person name="Zhan W."/>
            <person name="Jiang J.F."/>
            <person name="Wang Q."/>
            <person name="Zhang B."/>
            <person name="Ji P."/>
            <person name="Bell-Sakyi L."/>
            <person name="Cui X.M."/>
            <person name="Yuan T.T."/>
            <person name="Jiang B.G."/>
            <person name="Yang W.F."/>
            <person name="Lam T.T."/>
            <person name="Chang Q.C."/>
            <person name="Ding S.J."/>
            <person name="Wang X.J."/>
            <person name="Zhu J.G."/>
            <person name="Ruan X.D."/>
            <person name="Zhao L."/>
            <person name="Wei J.T."/>
            <person name="Ye R.Z."/>
            <person name="Que T.C."/>
            <person name="Du C.H."/>
            <person name="Zhou Y.H."/>
            <person name="Cheng J.X."/>
            <person name="Dai P.F."/>
            <person name="Guo W.B."/>
            <person name="Han X.H."/>
            <person name="Huang E.J."/>
            <person name="Li L.F."/>
            <person name="Wei W."/>
            <person name="Gao Y.C."/>
            <person name="Liu J.Z."/>
            <person name="Shao H.Z."/>
            <person name="Wang X."/>
            <person name="Wang C.C."/>
            <person name="Yang T.C."/>
            <person name="Huo Q.B."/>
            <person name="Li W."/>
            <person name="Chen H.Y."/>
            <person name="Chen S.E."/>
            <person name="Zhou L.G."/>
            <person name="Ni X.B."/>
            <person name="Tian J.H."/>
            <person name="Sheng Y."/>
            <person name="Liu T."/>
            <person name="Pan Y.S."/>
            <person name="Xia L.Y."/>
            <person name="Li J."/>
            <person name="Zhao F."/>
            <person name="Cao W.C."/>
        </authorList>
    </citation>
    <scope>NUCLEOTIDE SEQUENCE</scope>
    <source>
        <strain evidence="3">Rsan-2018</strain>
    </source>
</reference>
<organism evidence="3 4">
    <name type="scientific">Rhipicephalus sanguineus</name>
    <name type="common">Brown dog tick</name>
    <name type="synonym">Ixodes sanguineus</name>
    <dbReference type="NCBI Taxonomy" id="34632"/>
    <lineage>
        <taxon>Eukaryota</taxon>
        <taxon>Metazoa</taxon>
        <taxon>Ecdysozoa</taxon>
        <taxon>Arthropoda</taxon>
        <taxon>Chelicerata</taxon>
        <taxon>Arachnida</taxon>
        <taxon>Acari</taxon>
        <taxon>Parasitiformes</taxon>
        <taxon>Ixodida</taxon>
        <taxon>Ixodoidea</taxon>
        <taxon>Ixodidae</taxon>
        <taxon>Rhipicephalinae</taxon>
        <taxon>Rhipicephalus</taxon>
        <taxon>Rhipicephalus</taxon>
    </lineage>
</organism>
<dbReference type="Proteomes" id="UP000821837">
    <property type="component" value="Chromosome 1"/>
</dbReference>
<proteinExistence type="predicted"/>
<dbReference type="PANTHER" id="PTHR11161">
    <property type="entry name" value="O-ACYLTRANSFERASE"/>
    <property type="match status" value="1"/>
</dbReference>
<dbReference type="SMART" id="SM00703">
    <property type="entry name" value="NRF"/>
    <property type="match status" value="1"/>
</dbReference>
<dbReference type="AlphaFoldDB" id="A0A9D4YN07"/>
<keyword evidence="1" id="KW-0812">Transmembrane</keyword>
<accession>A0A9D4YN07</accession>
<dbReference type="InterPro" id="IPR052728">
    <property type="entry name" value="O2_lipid_transport_reg"/>
</dbReference>
<feature type="transmembrane region" description="Helical" evidence="1">
    <location>
        <begin position="403"/>
        <end position="424"/>
    </location>
</feature>
<dbReference type="EMBL" id="JABSTV010001245">
    <property type="protein sequence ID" value="KAH7983233.1"/>
    <property type="molecule type" value="Genomic_DNA"/>
</dbReference>